<keyword evidence="2" id="KW-1133">Transmembrane helix</keyword>
<feature type="region of interest" description="Disordered" evidence="1">
    <location>
        <begin position="174"/>
        <end position="194"/>
    </location>
</feature>
<feature type="chain" id="PRO_5021791915" evidence="3">
    <location>
        <begin position="18"/>
        <end position="434"/>
    </location>
</feature>
<dbReference type="EMBL" id="SOJT01000148">
    <property type="protein sequence ID" value="TET28158.1"/>
    <property type="molecule type" value="Genomic_DNA"/>
</dbReference>
<reference evidence="4 5" key="1">
    <citation type="submission" date="2019-03" db="EMBL/GenBank/DDBJ databases">
        <title>Metabolic potential of uncultured bacteria and archaea associated with petroleum seepage in deep-sea sediments.</title>
        <authorList>
            <person name="Dong X."/>
            <person name="Hubert C."/>
        </authorList>
    </citation>
    <scope>NUCLEOTIDE SEQUENCE [LARGE SCALE GENOMIC DNA]</scope>
    <source>
        <strain evidence="4">E44_bin3</strain>
    </source>
</reference>
<proteinExistence type="predicted"/>
<dbReference type="AlphaFoldDB" id="A0A523TCW5"/>
<name>A0A523TCW5_UNCAE</name>
<protein>
    <submittedName>
        <fullName evidence="4">Uncharacterized protein</fullName>
    </submittedName>
</protein>
<keyword evidence="2" id="KW-0472">Membrane</keyword>
<organism evidence="4 5">
    <name type="scientific">Aerophobetes bacterium</name>
    <dbReference type="NCBI Taxonomy" id="2030807"/>
    <lineage>
        <taxon>Bacteria</taxon>
        <taxon>Candidatus Aerophobota</taxon>
    </lineage>
</organism>
<evidence type="ECO:0000256" key="2">
    <source>
        <dbReference type="SAM" id="Phobius"/>
    </source>
</evidence>
<dbReference type="Proteomes" id="UP000316517">
    <property type="component" value="Unassembled WGS sequence"/>
</dbReference>
<keyword evidence="2" id="KW-0812">Transmembrane</keyword>
<evidence type="ECO:0000256" key="1">
    <source>
        <dbReference type="SAM" id="MobiDB-lite"/>
    </source>
</evidence>
<accession>A0A523TCW5</accession>
<evidence type="ECO:0000313" key="5">
    <source>
        <dbReference type="Proteomes" id="UP000316517"/>
    </source>
</evidence>
<evidence type="ECO:0000313" key="4">
    <source>
        <dbReference type="EMBL" id="TET28158.1"/>
    </source>
</evidence>
<feature type="transmembrane region" description="Helical" evidence="2">
    <location>
        <begin position="410"/>
        <end position="427"/>
    </location>
</feature>
<gene>
    <name evidence="4" type="ORF">E3J68_03375</name>
</gene>
<keyword evidence="3" id="KW-0732">Signal</keyword>
<sequence length="434" mass="50264">MLALLLGALTSPSLAQAPTLREQLVYSLNLFDGKGYTPGFCPRSEDTIYLIANENNAVSLRSTLVYFWPITGNYVAGFKALNEEIEGTLEVMKEGEVTRSLGKEENVTYYPEGFFAENSRMYLGEEAHAFFQKYEKATEDYYGRINEYYEKMREYRDAFNKFLEDLSKRREAGEELSRAQVEAEMPTEPSPPEGVKFYVTPLRKDYILNLPQGVYQIRMRARDGTIIEDSQKNLVVFARRREGGVGYEIIPGNRWTMRENLDDPSKTIYAAGKNTLYLRPFLQDEYNELYYKKLLDPQNEGTPERWMWVHTSSLENVLLSFLKKGKLLERIKKAPYYVKQIPGPELGYEIIEYKEEEFPGRAPTFEGHKLDLSPVLEKGNYQLRLEKREGEVLKGSERKILLVRKENANLLYLISIFPLIVGLVVFVQRKRSIS</sequence>
<evidence type="ECO:0000256" key="3">
    <source>
        <dbReference type="SAM" id="SignalP"/>
    </source>
</evidence>
<feature type="signal peptide" evidence="3">
    <location>
        <begin position="1"/>
        <end position="17"/>
    </location>
</feature>
<comment type="caution">
    <text evidence="4">The sequence shown here is derived from an EMBL/GenBank/DDBJ whole genome shotgun (WGS) entry which is preliminary data.</text>
</comment>